<dbReference type="AlphaFoldDB" id="A0A915CSJ0"/>
<evidence type="ECO:0000313" key="3">
    <source>
        <dbReference type="WBParaSite" id="jg11664"/>
    </source>
</evidence>
<evidence type="ECO:0000256" key="1">
    <source>
        <dbReference type="SAM" id="Phobius"/>
    </source>
</evidence>
<protein>
    <submittedName>
        <fullName evidence="3">Major facilitator superfamily (MFS) profile domain-containing protein</fullName>
    </submittedName>
</protein>
<keyword evidence="1" id="KW-1133">Transmembrane helix</keyword>
<keyword evidence="1" id="KW-0472">Membrane</keyword>
<sequence>MSLLISSNRAQVECFSNAQTYCEKPGIRPFEATLENGESPRKDGKTIFFGNSTRFLVLALSTLCLSLIMSNALALNFTIICMGSAENSSNSSDVENNNKYDFSPTEKSLFFSVIAVGTILGTIPITYLTSNIGVRKTFTAYGLVSAFATLATPLCFALSTSWPAMGSIISEWSTIRNSGMYIACLSCHLQLGPIFTMPLAGTLCESEWGWPAVYYLQGVLTLLAFLAFYLFFRDSPKFHRNVSDKELCKILEDKNFDSVSHKVPYKAMAKDITVWGIFASNLGGLLAFKYLCTALPYLISAMMKFVVGPFSDHMFCVSGKARVIIFATLSQLLMASCFVALSFLPPTYPLLIQACFTGATVFSGLNCVGVAKSTQLMSRQFSHVLMALSALTASIVVLLIPPGVSLLAPNNSTQEWSRIFLGIAVIVVVTIIIFDVTAEVDPRPGPTQKWTVPKKNR</sequence>
<dbReference type="Proteomes" id="UP000887574">
    <property type="component" value="Unplaced"/>
</dbReference>
<dbReference type="PANTHER" id="PTHR45757:SF11">
    <property type="entry name" value="MAJOR FACILITATOR SUPERFAMILY (MFS) PROFILE DOMAIN-CONTAINING PROTEIN"/>
    <property type="match status" value="1"/>
</dbReference>
<dbReference type="PANTHER" id="PTHR45757">
    <property type="entry name" value="PROTEIN CBG23364-RELATED"/>
    <property type="match status" value="1"/>
</dbReference>
<dbReference type="GO" id="GO:0022857">
    <property type="term" value="F:transmembrane transporter activity"/>
    <property type="evidence" value="ECO:0007669"/>
    <property type="project" value="InterPro"/>
</dbReference>
<dbReference type="InterPro" id="IPR036259">
    <property type="entry name" value="MFS_trans_sf"/>
</dbReference>
<dbReference type="GO" id="GO:0016020">
    <property type="term" value="C:membrane"/>
    <property type="evidence" value="ECO:0007669"/>
    <property type="project" value="TreeGrafter"/>
</dbReference>
<keyword evidence="2" id="KW-1185">Reference proteome</keyword>
<organism evidence="2 3">
    <name type="scientific">Ditylenchus dipsaci</name>
    <dbReference type="NCBI Taxonomy" id="166011"/>
    <lineage>
        <taxon>Eukaryota</taxon>
        <taxon>Metazoa</taxon>
        <taxon>Ecdysozoa</taxon>
        <taxon>Nematoda</taxon>
        <taxon>Chromadorea</taxon>
        <taxon>Rhabditida</taxon>
        <taxon>Tylenchina</taxon>
        <taxon>Tylenchomorpha</taxon>
        <taxon>Sphaerularioidea</taxon>
        <taxon>Anguinidae</taxon>
        <taxon>Anguininae</taxon>
        <taxon>Ditylenchus</taxon>
    </lineage>
</organism>
<accession>A0A915CSJ0</accession>
<keyword evidence="1" id="KW-0812">Transmembrane</keyword>
<dbReference type="SUPFAM" id="SSF103473">
    <property type="entry name" value="MFS general substrate transporter"/>
    <property type="match status" value="1"/>
</dbReference>
<dbReference type="WBParaSite" id="jg11664">
    <property type="protein sequence ID" value="jg11664"/>
    <property type="gene ID" value="jg11664"/>
</dbReference>
<feature type="transmembrane region" description="Helical" evidence="1">
    <location>
        <begin position="109"/>
        <end position="128"/>
    </location>
</feature>
<name>A0A915CSJ0_9BILA</name>
<dbReference type="InterPro" id="IPR011701">
    <property type="entry name" value="MFS"/>
</dbReference>
<feature type="transmembrane region" description="Helical" evidence="1">
    <location>
        <begin position="140"/>
        <end position="159"/>
    </location>
</feature>
<feature type="transmembrane region" description="Helical" evidence="1">
    <location>
        <begin position="55"/>
        <end position="79"/>
    </location>
</feature>
<feature type="transmembrane region" description="Helical" evidence="1">
    <location>
        <begin position="383"/>
        <end position="404"/>
    </location>
</feature>
<feature type="transmembrane region" description="Helical" evidence="1">
    <location>
        <begin position="350"/>
        <end position="371"/>
    </location>
</feature>
<feature type="transmembrane region" description="Helical" evidence="1">
    <location>
        <begin position="212"/>
        <end position="232"/>
    </location>
</feature>
<dbReference type="Pfam" id="PF07690">
    <property type="entry name" value="MFS_1"/>
    <property type="match status" value="1"/>
</dbReference>
<feature type="transmembrane region" description="Helical" evidence="1">
    <location>
        <begin position="323"/>
        <end position="344"/>
    </location>
</feature>
<proteinExistence type="predicted"/>
<feature type="transmembrane region" description="Helical" evidence="1">
    <location>
        <begin position="416"/>
        <end position="434"/>
    </location>
</feature>
<evidence type="ECO:0000313" key="2">
    <source>
        <dbReference type="Proteomes" id="UP000887574"/>
    </source>
</evidence>
<dbReference type="Gene3D" id="1.20.1250.20">
    <property type="entry name" value="MFS general substrate transporter like domains"/>
    <property type="match status" value="1"/>
</dbReference>
<reference evidence="3" key="1">
    <citation type="submission" date="2022-11" db="UniProtKB">
        <authorList>
            <consortium name="WormBaseParasite"/>
        </authorList>
    </citation>
    <scope>IDENTIFICATION</scope>
</reference>